<proteinExistence type="predicted"/>
<dbReference type="Proteomes" id="UP001141806">
    <property type="component" value="Unassembled WGS sequence"/>
</dbReference>
<protein>
    <submittedName>
        <fullName evidence="2">Uncharacterized protein</fullName>
    </submittedName>
</protein>
<sequence length="163" mass="18631">MPPAPALPMLPPEHPSTFNLNQLFGGEAWRGKNNFRSVGVSAEPRRRRNRTSDLKPDRRFSKPGRRLSKNLGEERKISDLSMFPSKHVGEETRFQIWKTRSENSLRRSRESHQKALIAIDRTSIISLSSSSPSSSSLSFSQTSSVLTFRPPPSLFSYFERREK</sequence>
<reference evidence="2" key="1">
    <citation type="journal article" date="2023" name="Plant J.">
        <title>The genome of the king protea, Protea cynaroides.</title>
        <authorList>
            <person name="Chang J."/>
            <person name="Duong T.A."/>
            <person name="Schoeman C."/>
            <person name="Ma X."/>
            <person name="Roodt D."/>
            <person name="Barker N."/>
            <person name="Li Z."/>
            <person name="Van de Peer Y."/>
            <person name="Mizrachi E."/>
        </authorList>
    </citation>
    <scope>NUCLEOTIDE SEQUENCE</scope>
    <source>
        <tissue evidence="2">Young leaves</tissue>
    </source>
</reference>
<name>A0A9Q0L124_9MAGN</name>
<organism evidence="2 3">
    <name type="scientific">Protea cynaroides</name>
    <dbReference type="NCBI Taxonomy" id="273540"/>
    <lineage>
        <taxon>Eukaryota</taxon>
        <taxon>Viridiplantae</taxon>
        <taxon>Streptophyta</taxon>
        <taxon>Embryophyta</taxon>
        <taxon>Tracheophyta</taxon>
        <taxon>Spermatophyta</taxon>
        <taxon>Magnoliopsida</taxon>
        <taxon>Proteales</taxon>
        <taxon>Proteaceae</taxon>
        <taxon>Protea</taxon>
    </lineage>
</organism>
<feature type="compositionally biased region" description="Basic and acidic residues" evidence="1">
    <location>
        <begin position="50"/>
        <end position="60"/>
    </location>
</feature>
<evidence type="ECO:0000313" key="3">
    <source>
        <dbReference type="Proteomes" id="UP001141806"/>
    </source>
</evidence>
<feature type="region of interest" description="Disordered" evidence="1">
    <location>
        <begin position="39"/>
        <end position="75"/>
    </location>
</feature>
<evidence type="ECO:0000313" key="2">
    <source>
        <dbReference type="EMBL" id="KAJ4980493.1"/>
    </source>
</evidence>
<accession>A0A9Q0L124</accession>
<dbReference type="EMBL" id="JAMYWD010000001">
    <property type="protein sequence ID" value="KAJ4980493.1"/>
    <property type="molecule type" value="Genomic_DNA"/>
</dbReference>
<keyword evidence="3" id="KW-1185">Reference proteome</keyword>
<evidence type="ECO:0000256" key="1">
    <source>
        <dbReference type="SAM" id="MobiDB-lite"/>
    </source>
</evidence>
<gene>
    <name evidence="2" type="ORF">NE237_031330</name>
</gene>
<comment type="caution">
    <text evidence="2">The sequence shown here is derived from an EMBL/GenBank/DDBJ whole genome shotgun (WGS) entry which is preliminary data.</text>
</comment>
<dbReference type="AlphaFoldDB" id="A0A9Q0L124"/>